<feature type="transmembrane region" description="Helical" evidence="1">
    <location>
        <begin position="12"/>
        <end position="30"/>
    </location>
</feature>
<dbReference type="Pfam" id="PF11070">
    <property type="entry name" value="DUF2871"/>
    <property type="match status" value="1"/>
</dbReference>
<dbReference type="InterPro" id="IPR021299">
    <property type="entry name" value="DUF2871"/>
</dbReference>
<keyword evidence="1" id="KW-1133">Transmembrane helix</keyword>
<evidence type="ECO:0008006" key="4">
    <source>
        <dbReference type="Google" id="ProtNLM"/>
    </source>
</evidence>
<accession>A0A096B473</accession>
<dbReference type="PATRIC" id="fig|742738.3.peg.3543"/>
<evidence type="ECO:0000313" key="2">
    <source>
        <dbReference type="EMBL" id="KGF53756.1"/>
    </source>
</evidence>
<keyword evidence="1" id="KW-0472">Membrane</keyword>
<dbReference type="EMBL" id="ADLO01000104">
    <property type="protein sequence ID" value="KGF53756.1"/>
    <property type="molecule type" value="Genomic_DNA"/>
</dbReference>
<dbReference type="HOGENOM" id="CLU_124870_0_0_9"/>
<gene>
    <name evidence="2" type="ORF">HMPREF9460_03441</name>
</gene>
<reference evidence="2 3" key="1">
    <citation type="submission" date="2011-08" db="EMBL/GenBank/DDBJ databases">
        <title>The Genome Sequence of Clostridium orbiscindens 1_3_50AFAA.</title>
        <authorList>
            <consortium name="The Broad Institute Genome Sequencing Platform"/>
            <person name="Earl A."/>
            <person name="Ward D."/>
            <person name="Feldgarden M."/>
            <person name="Gevers D."/>
            <person name="Daigneault M."/>
            <person name="Strauss J."/>
            <person name="Allen-Vercoe E."/>
            <person name="Young S.K."/>
            <person name="Zeng Q."/>
            <person name="Gargeya S."/>
            <person name="Fitzgerald M."/>
            <person name="Haas B."/>
            <person name="Abouelleil A."/>
            <person name="Alvarado L."/>
            <person name="Arachchi H.M."/>
            <person name="Berlin A."/>
            <person name="Brown A."/>
            <person name="Chapman S.B."/>
            <person name="Chen Z."/>
            <person name="Dunbar C."/>
            <person name="Freedman E."/>
            <person name="Gearin G."/>
            <person name="Gellesch M."/>
            <person name="Goldberg J."/>
            <person name="Griggs A."/>
            <person name="Gujja S."/>
            <person name="Heiman D."/>
            <person name="Howarth C."/>
            <person name="Larson L."/>
            <person name="Lui A."/>
            <person name="MacDonald P.J.P."/>
            <person name="Montmayeur A."/>
            <person name="Murphy C."/>
            <person name="Neiman D."/>
            <person name="Pearson M."/>
            <person name="Priest M."/>
            <person name="Roberts A."/>
            <person name="Saif S."/>
            <person name="Shea T."/>
            <person name="Shenoy N."/>
            <person name="Sisk P."/>
            <person name="Stolte C."/>
            <person name="Sykes S."/>
            <person name="Wortman J."/>
            <person name="Nusbaum C."/>
            <person name="Birren B."/>
        </authorList>
    </citation>
    <scope>NUCLEOTIDE SEQUENCE [LARGE SCALE GENOMIC DNA]</scope>
    <source>
        <strain evidence="2 3">1_3_50AFAA</strain>
    </source>
</reference>
<keyword evidence="1" id="KW-0812">Transmembrane</keyword>
<dbReference type="eggNOG" id="ENOG5032RUD">
    <property type="taxonomic scope" value="Bacteria"/>
</dbReference>
<sequence>MNKKEISLARHFATLAMVYAVIAMALGVFYREFTKFSGFAGRTSLSFLHTHYFALGMVFFLILMLLEKTFAFSSRYSGKFLLVYQLGLNITGLGFFLRGMSQVLGNELSRGMDASISGISGIGHILLGIGMLSLLLQVRRAADGTGAGQNQDGALRG</sequence>
<comment type="caution">
    <text evidence="2">The sequence shown here is derived from an EMBL/GenBank/DDBJ whole genome shotgun (WGS) entry which is preliminary data.</text>
</comment>
<dbReference type="AlphaFoldDB" id="A0A096B473"/>
<feature type="transmembrane region" description="Helical" evidence="1">
    <location>
        <begin position="50"/>
        <end position="66"/>
    </location>
</feature>
<dbReference type="RefSeq" id="WP_044942820.1">
    <property type="nucleotide sequence ID" value="NZ_KN174166.1"/>
</dbReference>
<protein>
    <recommendedName>
        <fullName evidence="4">DUF2871 domain-containing protein</fullName>
    </recommendedName>
</protein>
<keyword evidence="3" id="KW-1185">Reference proteome</keyword>
<evidence type="ECO:0000313" key="3">
    <source>
        <dbReference type="Proteomes" id="UP000029585"/>
    </source>
</evidence>
<feature type="transmembrane region" description="Helical" evidence="1">
    <location>
        <begin position="78"/>
        <end position="96"/>
    </location>
</feature>
<name>A0A096B473_FLAPL</name>
<proteinExistence type="predicted"/>
<dbReference type="Proteomes" id="UP000029585">
    <property type="component" value="Unassembled WGS sequence"/>
</dbReference>
<evidence type="ECO:0000256" key="1">
    <source>
        <dbReference type="SAM" id="Phobius"/>
    </source>
</evidence>
<feature type="transmembrane region" description="Helical" evidence="1">
    <location>
        <begin position="116"/>
        <end position="136"/>
    </location>
</feature>
<organism evidence="2 3">
    <name type="scientific">Flavonifractor plautii 1_3_50AFAA</name>
    <dbReference type="NCBI Taxonomy" id="742738"/>
    <lineage>
        <taxon>Bacteria</taxon>
        <taxon>Bacillati</taxon>
        <taxon>Bacillota</taxon>
        <taxon>Clostridia</taxon>
        <taxon>Eubacteriales</taxon>
        <taxon>Oscillospiraceae</taxon>
        <taxon>Flavonifractor</taxon>
    </lineage>
</organism>